<sequence length="90" mass="10060">MSAHRWFRCKRDGLNALKHFHRFTLLAALLRLVFVLQERPFAGPCRSGYKAEKNDDGGLGLDYAFIKDGVRARKESVNTDPSSALCSSSS</sequence>
<feature type="chain" id="PRO_5042844210" description="Secreted protein" evidence="1">
    <location>
        <begin position="36"/>
        <end position="90"/>
    </location>
</feature>
<keyword evidence="1" id="KW-0732">Signal</keyword>
<proteinExistence type="predicted"/>
<gene>
    <name evidence="2" type="ORF">V5799_013178</name>
</gene>
<reference evidence="2 3" key="1">
    <citation type="journal article" date="2023" name="Arcadia Sci">
        <title>De novo assembly of a long-read Amblyomma americanum tick genome.</title>
        <authorList>
            <person name="Chou S."/>
            <person name="Poskanzer K.E."/>
            <person name="Rollins M."/>
            <person name="Thuy-Boun P.S."/>
        </authorList>
    </citation>
    <scope>NUCLEOTIDE SEQUENCE [LARGE SCALE GENOMIC DNA]</scope>
    <source>
        <strain evidence="2">F_SG_1</strain>
        <tissue evidence="2">Salivary glands</tissue>
    </source>
</reference>
<organism evidence="2 3">
    <name type="scientific">Amblyomma americanum</name>
    <name type="common">Lone star tick</name>
    <dbReference type="NCBI Taxonomy" id="6943"/>
    <lineage>
        <taxon>Eukaryota</taxon>
        <taxon>Metazoa</taxon>
        <taxon>Ecdysozoa</taxon>
        <taxon>Arthropoda</taxon>
        <taxon>Chelicerata</taxon>
        <taxon>Arachnida</taxon>
        <taxon>Acari</taxon>
        <taxon>Parasitiformes</taxon>
        <taxon>Ixodida</taxon>
        <taxon>Ixodoidea</taxon>
        <taxon>Ixodidae</taxon>
        <taxon>Amblyomminae</taxon>
        <taxon>Amblyomma</taxon>
    </lineage>
</organism>
<dbReference type="EMBL" id="JARKHS020021265">
    <property type="protein sequence ID" value="KAK8770357.1"/>
    <property type="molecule type" value="Genomic_DNA"/>
</dbReference>
<evidence type="ECO:0008006" key="4">
    <source>
        <dbReference type="Google" id="ProtNLM"/>
    </source>
</evidence>
<keyword evidence="3" id="KW-1185">Reference proteome</keyword>
<evidence type="ECO:0000313" key="2">
    <source>
        <dbReference type="EMBL" id="KAK8770357.1"/>
    </source>
</evidence>
<protein>
    <recommendedName>
        <fullName evidence="4">Secreted protein</fullName>
    </recommendedName>
</protein>
<dbReference type="AlphaFoldDB" id="A0AAQ4E6L2"/>
<name>A0AAQ4E6L2_AMBAM</name>
<dbReference type="Proteomes" id="UP001321473">
    <property type="component" value="Unassembled WGS sequence"/>
</dbReference>
<comment type="caution">
    <text evidence="2">The sequence shown here is derived from an EMBL/GenBank/DDBJ whole genome shotgun (WGS) entry which is preliminary data.</text>
</comment>
<accession>A0AAQ4E6L2</accession>
<evidence type="ECO:0000313" key="3">
    <source>
        <dbReference type="Proteomes" id="UP001321473"/>
    </source>
</evidence>
<evidence type="ECO:0000256" key="1">
    <source>
        <dbReference type="SAM" id="SignalP"/>
    </source>
</evidence>
<feature type="signal peptide" evidence="1">
    <location>
        <begin position="1"/>
        <end position="35"/>
    </location>
</feature>